<dbReference type="Pfam" id="PF02585">
    <property type="entry name" value="PIG-L"/>
    <property type="match status" value="1"/>
</dbReference>
<dbReference type="Gene3D" id="3.40.50.10320">
    <property type="entry name" value="LmbE-like"/>
    <property type="match status" value="1"/>
</dbReference>
<dbReference type="SUPFAM" id="SSF102588">
    <property type="entry name" value="LmbE-like"/>
    <property type="match status" value="1"/>
</dbReference>
<dbReference type="InterPro" id="IPR003737">
    <property type="entry name" value="GlcNAc_PI_deacetylase-related"/>
</dbReference>
<protein>
    <recommendedName>
        <fullName evidence="3">PIG-L family deacetylase</fullName>
    </recommendedName>
</protein>
<gene>
    <name evidence="1" type="ORF">DYBT9275_00957</name>
</gene>
<name>A0A916JAD5_9BACT</name>
<comment type="caution">
    <text evidence="1">The sequence shown here is derived from an EMBL/GenBank/DDBJ whole genome shotgun (WGS) entry which is preliminary data.</text>
</comment>
<reference evidence="1" key="1">
    <citation type="submission" date="2021-04" db="EMBL/GenBank/DDBJ databases">
        <authorList>
            <person name="Rodrigo-Torres L."/>
            <person name="Arahal R. D."/>
            <person name="Lucena T."/>
        </authorList>
    </citation>
    <scope>NUCLEOTIDE SEQUENCE</scope>
    <source>
        <strain evidence="1">CECT 9275</strain>
    </source>
</reference>
<sequence>MSEKEVTRRNFVRASVKGMAFLPLSAYVDSPIRGTVATLSIVCVGGHPDDPETGCGGTLAKFAKAGHKVTIIYLTNGDAGIPGKSHSEAAAIRTAEAKQACEILGAKPVFAGQVDGASVVTNEWYGKIRKLIEDENPDMLFTHWPIDSHKDHLAASIMTQRAYIDMGGKFPLYFYEVCTGRQTRNFHPTDYVDISETQAQKRRAVFCHKSQGFVSLEFYQRDHGMMEDFRGMSIGTKAAEGFVRFVNEGESIL</sequence>
<evidence type="ECO:0008006" key="3">
    <source>
        <dbReference type="Google" id="ProtNLM"/>
    </source>
</evidence>
<dbReference type="AlphaFoldDB" id="A0A916JAD5"/>
<evidence type="ECO:0000313" key="1">
    <source>
        <dbReference type="EMBL" id="CAG4992413.1"/>
    </source>
</evidence>
<accession>A0A916JAD5</accession>
<evidence type="ECO:0000313" key="2">
    <source>
        <dbReference type="Proteomes" id="UP000680038"/>
    </source>
</evidence>
<keyword evidence="2" id="KW-1185">Reference proteome</keyword>
<dbReference type="Proteomes" id="UP000680038">
    <property type="component" value="Unassembled WGS sequence"/>
</dbReference>
<dbReference type="PANTHER" id="PTHR12993:SF11">
    <property type="entry name" value="N-ACETYLGLUCOSAMINYL-PHOSPHATIDYLINOSITOL DE-N-ACETYLASE"/>
    <property type="match status" value="1"/>
</dbReference>
<dbReference type="RefSeq" id="WP_215237660.1">
    <property type="nucleotide sequence ID" value="NZ_CAJRAF010000001.1"/>
</dbReference>
<dbReference type="EMBL" id="CAJRAF010000001">
    <property type="protein sequence ID" value="CAG4992413.1"/>
    <property type="molecule type" value="Genomic_DNA"/>
</dbReference>
<proteinExistence type="predicted"/>
<dbReference type="GO" id="GO:0016811">
    <property type="term" value="F:hydrolase activity, acting on carbon-nitrogen (but not peptide) bonds, in linear amides"/>
    <property type="evidence" value="ECO:0007669"/>
    <property type="project" value="TreeGrafter"/>
</dbReference>
<dbReference type="InterPro" id="IPR024078">
    <property type="entry name" value="LmbE-like_dom_sf"/>
</dbReference>
<organism evidence="1 2">
    <name type="scientific">Dyadobacter helix</name>
    <dbReference type="NCBI Taxonomy" id="2822344"/>
    <lineage>
        <taxon>Bacteria</taxon>
        <taxon>Pseudomonadati</taxon>
        <taxon>Bacteroidota</taxon>
        <taxon>Cytophagia</taxon>
        <taxon>Cytophagales</taxon>
        <taxon>Spirosomataceae</taxon>
        <taxon>Dyadobacter</taxon>
    </lineage>
</organism>
<dbReference type="PANTHER" id="PTHR12993">
    <property type="entry name" value="N-ACETYLGLUCOSAMINYL-PHOSPHATIDYLINOSITOL DE-N-ACETYLASE-RELATED"/>
    <property type="match status" value="1"/>
</dbReference>